<dbReference type="InterPro" id="IPR000600">
    <property type="entry name" value="ROK"/>
</dbReference>
<dbReference type="Gene3D" id="3.30.420.40">
    <property type="match status" value="2"/>
</dbReference>
<dbReference type="PROSITE" id="PS01125">
    <property type="entry name" value="ROK"/>
    <property type="match status" value="1"/>
</dbReference>
<evidence type="ECO:0000256" key="1">
    <source>
        <dbReference type="ARBA" id="ARBA00006479"/>
    </source>
</evidence>
<keyword evidence="3" id="KW-1185">Reference proteome</keyword>
<organism evidence="2 3">
    <name type="scientific">Mesorhizobium liriopis</name>
    <dbReference type="NCBI Taxonomy" id="2953882"/>
    <lineage>
        <taxon>Bacteria</taxon>
        <taxon>Pseudomonadati</taxon>
        <taxon>Pseudomonadota</taxon>
        <taxon>Alphaproteobacteria</taxon>
        <taxon>Hyphomicrobiales</taxon>
        <taxon>Phyllobacteriaceae</taxon>
        <taxon>Mesorhizobium</taxon>
    </lineage>
</organism>
<evidence type="ECO:0000313" key="3">
    <source>
        <dbReference type="Proteomes" id="UP001205906"/>
    </source>
</evidence>
<dbReference type="SUPFAM" id="SSF53067">
    <property type="entry name" value="Actin-like ATPase domain"/>
    <property type="match status" value="1"/>
</dbReference>
<protein>
    <submittedName>
        <fullName evidence="2">ROK family protein</fullName>
    </submittedName>
</protein>
<reference evidence="2 3" key="1">
    <citation type="submission" date="2022-06" db="EMBL/GenBank/DDBJ databases">
        <title>Mesorhizobium sp. strain RP14 Genome sequencing and assembly.</title>
        <authorList>
            <person name="Kim I."/>
        </authorList>
    </citation>
    <scope>NUCLEOTIDE SEQUENCE [LARGE SCALE GENOMIC DNA]</scope>
    <source>
        <strain evidence="3">RP14(2022)</strain>
    </source>
</reference>
<dbReference type="InterPro" id="IPR043129">
    <property type="entry name" value="ATPase_NBD"/>
</dbReference>
<dbReference type="PANTHER" id="PTHR18964:SF149">
    <property type="entry name" value="BIFUNCTIONAL UDP-N-ACETYLGLUCOSAMINE 2-EPIMERASE_N-ACETYLMANNOSAMINE KINASE"/>
    <property type="match status" value="1"/>
</dbReference>
<dbReference type="Proteomes" id="UP001205906">
    <property type="component" value="Unassembled WGS sequence"/>
</dbReference>
<dbReference type="Pfam" id="PF00480">
    <property type="entry name" value="ROK"/>
    <property type="match status" value="1"/>
</dbReference>
<comment type="similarity">
    <text evidence="1">Belongs to the ROK (NagC/XylR) family.</text>
</comment>
<dbReference type="RefSeq" id="WP_252816688.1">
    <property type="nucleotide sequence ID" value="NZ_JAMXQS010000002.1"/>
</dbReference>
<proteinExistence type="inferred from homology"/>
<evidence type="ECO:0000313" key="2">
    <source>
        <dbReference type="EMBL" id="MCO6049192.1"/>
    </source>
</evidence>
<dbReference type="CDD" id="cd24068">
    <property type="entry name" value="ASKHA_NBD_ROK_FnNanK-like"/>
    <property type="match status" value="1"/>
</dbReference>
<sequence>MSEPLAIGVDIGGTRLRAALVDRTGRLHARQEVRTAAKDGPEAVVSQIRELVAIVSAHAPRGQVAGIGVCSPGPIDTEEGIALGVPTLAGWDGAPIARMIGDALNLPVRLENDGIAAAHGEWRFGAGRGLRHLVYVTVSTGIGGGVVLDGRLLHGRQGLAGHIGHMGIERDGALCSCGTRGCWEAYASGTAFARNIRQRVAMESRSALAADAGPAEVFAEARAGDHLAAALVAEEGDVLGLGIASLVHLFSPEAVILGGGVSNGFDLLEPFIRQRLQTNAMPAFRDTILCRAGLGEDSGLVGAAALHFTEEAATEQDWRRRP</sequence>
<dbReference type="EMBL" id="JAMXQS010000002">
    <property type="protein sequence ID" value="MCO6049192.1"/>
    <property type="molecule type" value="Genomic_DNA"/>
</dbReference>
<comment type="caution">
    <text evidence="2">The sequence shown here is derived from an EMBL/GenBank/DDBJ whole genome shotgun (WGS) entry which is preliminary data.</text>
</comment>
<name>A0ABT1C340_9HYPH</name>
<dbReference type="InterPro" id="IPR049874">
    <property type="entry name" value="ROK_cs"/>
</dbReference>
<gene>
    <name evidence="2" type="ORF">NGM99_05235</name>
</gene>
<dbReference type="PANTHER" id="PTHR18964">
    <property type="entry name" value="ROK (REPRESSOR, ORF, KINASE) FAMILY"/>
    <property type="match status" value="1"/>
</dbReference>
<accession>A0ABT1C340</accession>